<dbReference type="Pfam" id="PF18029">
    <property type="entry name" value="Glyoxalase_6"/>
    <property type="match status" value="1"/>
</dbReference>
<dbReference type="PANTHER" id="PTHR33993">
    <property type="entry name" value="GLYOXALASE-RELATED"/>
    <property type="match status" value="1"/>
</dbReference>
<protein>
    <submittedName>
        <fullName evidence="2">VOC family protein</fullName>
    </submittedName>
</protein>
<dbReference type="PANTHER" id="PTHR33993:SF14">
    <property type="entry name" value="GB|AAF24581.1"/>
    <property type="match status" value="1"/>
</dbReference>
<dbReference type="PROSITE" id="PS51819">
    <property type="entry name" value="VOC"/>
    <property type="match status" value="2"/>
</dbReference>
<keyword evidence="3" id="KW-1185">Reference proteome</keyword>
<dbReference type="Proteomes" id="UP001500416">
    <property type="component" value="Unassembled WGS sequence"/>
</dbReference>
<dbReference type="Gene3D" id="3.10.180.10">
    <property type="entry name" value="2,3-Dihydroxybiphenyl 1,2-Dioxygenase, domain 1"/>
    <property type="match status" value="2"/>
</dbReference>
<sequence>MSTPGTPAWIEAPTGDPAQTRDFYTGLFGWTYVDAYEGYSVAMSDGEPVAGFYPPSEEPTPPGWLFYLHTADLARTSERLAELGAKTVMGPLEIPGTGHVQLVHDPAGAVVGFWQATSDTVLATGRPGALAWQEVNTRDAAATDAFYGALFPYEERQLGDGEALDYKVWSLGGEEVAGRLRMGPEFPPDLQPHWMLYFGVTPEVGTDKAAERVTALGGTVAVEPFDSPYGRIAVVRDPYGSTFSLVDMSRTTPDA</sequence>
<dbReference type="InterPro" id="IPR052164">
    <property type="entry name" value="Anthracycline_SecMetBiosynth"/>
</dbReference>
<feature type="domain" description="VOC" evidence="1">
    <location>
        <begin position="129"/>
        <end position="248"/>
    </location>
</feature>
<evidence type="ECO:0000313" key="2">
    <source>
        <dbReference type="EMBL" id="GAA0213545.1"/>
    </source>
</evidence>
<proteinExistence type="predicted"/>
<gene>
    <name evidence="2" type="ORF">GCM10010492_09210</name>
</gene>
<comment type="caution">
    <text evidence="2">The sequence shown here is derived from an EMBL/GenBank/DDBJ whole genome shotgun (WGS) entry which is preliminary data.</text>
</comment>
<dbReference type="RefSeq" id="WP_343932347.1">
    <property type="nucleotide sequence ID" value="NZ_BAAABU010000002.1"/>
</dbReference>
<evidence type="ECO:0000313" key="3">
    <source>
        <dbReference type="Proteomes" id="UP001500416"/>
    </source>
</evidence>
<dbReference type="InterPro" id="IPR029068">
    <property type="entry name" value="Glyas_Bleomycin-R_OHBP_Dase"/>
</dbReference>
<name>A0ABN0T636_9PSEU</name>
<dbReference type="Pfam" id="PF00903">
    <property type="entry name" value="Glyoxalase"/>
    <property type="match status" value="1"/>
</dbReference>
<evidence type="ECO:0000259" key="1">
    <source>
        <dbReference type="PROSITE" id="PS51819"/>
    </source>
</evidence>
<reference evidence="2 3" key="1">
    <citation type="journal article" date="2019" name="Int. J. Syst. Evol. Microbiol.">
        <title>The Global Catalogue of Microorganisms (GCM) 10K type strain sequencing project: providing services to taxonomists for standard genome sequencing and annotation.</title>
        <authorList>
            <consortium name="The Broad Institute Genomics Platform"/>
            <consortium name="The Broad Institute Genome Sequencing Center for Infectious Disease"/>
            <person name="Wu L."/>
            <person name="Ma J."/>
        </authorList>
    </citation>
    <scope>NUCLEOTIDE SEQUENCE [LARGE SCALE GENOMIC DNA]</scope>
    <source>
        <strain evidence="2 3">JCM 3380</strain>
    </source>
</reference>
<dbReference type="SUPFAM" id="SSF54593">
    <property type="entry name" value="Glyoxalase/Bleomycin resistance protein/Dihydroxybiphenyl dioxygenase"/>
    <property type="match status" value="2"/>
</dbReference>
<dbReference type="InterPro" id="IPR041581">
    <property type="entry name" value="Glyoxalase_6"/>
</dbReference>
<accession>A0ABN0T636</accession>
<organism evidence="2 3">
    <name type="scientific">Saccharothrix mutabilis subsp. mutabilis</name>
    <dbReference type="NCBI Taxonomy" id="66855"/>
    <lineage>
        <taxon>Bacteria</taxon>
        <taxon>Bacillati</taxon>
        <taxon>Actinomycetota</taxon>
        <taxon>Actinomycetes</taxon>
        <taxon>Pseudonocardiales</taxon>
        <taxon>Pseudonocardiaceae</taxon>
        <taxon>Saccharothrix</taxon>
    </lineage>
</organism>
<feature type="domain" description="VOC" evidence="1">
    <location>
        <begin position="6"/>
        <end position="116"/>
    </location>
</feature>
<dbReference type="CDD" id="cd07247">
    <property type="entry name" value="SgaA_N_like"/>
    <property type="match status" value="2"/>
</dbReference>
<dbReference type="InterPro" id="IPR004360">
    <property type="entry name" value="Glyas_Fos-R_dOase_dom"/>
</dbReference>
<dbReference type="EMBL" id="BAAABU010000002">
    <property type="protein sequence ID" value="GAA0213545.1"/>
    <property type="molecule type" value="Genomic_DNA"/>
</dbReference>
<dbReference type="InterPro" id="IPR037523">
    <property type="entry name" value="VOC_core"/>
</dbReference>